<evidence type="ECO:0000313" key="3">
    <source>
        <dbReference type="EMBL" id="GFQ77008.1"/>
    </source>
</evidence>
<keyword evidence="2" id="KW-1133">Transmembrane helix</keyword>
<feature type="transmembrane region" description="Helical" evidence="2">
    <location>
        <begin position="25"/>
        <end position="48"/>
    </location>
</feature>
<comment type="caution">
    <text evidence="3">The sequence shown here is derived from an EMBL/GenBank/DDBJ whole genome shotgun (WGS) entry which is preliminary data.</text>
</comment>
<dbReference type="AlphaFoldDB" id="A0A8X6G8T5"/>
<feature type="region of interest" description="Disordered" evidence="1">
    <location>
        <begin position="128"/>
        <end position="149"/>
    </location>
</feature>
<evidence type="ECO:0000256" key="2">
    <source>
        <dbReference type="SAM" id="Phobius"/>
    </source>
</evidence>
<proteinExistence type="predicted"/>
<name>A0A8X6G8T5_TRICU</name>
<evidence type="ECO:0000256" key="1">
    <source>
        <dbReference type="SAM" id="MobiDB-lite"/>
    </source>
</evidence>
<keyword evidence="2" id="KW-0812">Transmembrane</keyword>
<keyword evidence="4" id="KW-1185">Reference proteome</keyword>
<dbReference type="EMBL" id="BMAO01001930">
    <property type="protein sequence ID" value="GFQ77008.1"/>
    <property type="molecule type" value="Genomic_DNA"/>
</dbReference>
<feature type="transmembrane region" description="Helical" evidence="2">
    <location>
        <begin position="94"/>
        <end position="117"/>
    </location>
</feature>
<keyword evidence="2" id="KW-0472">Membrane</keyword>
<protein>
    <submittedName>
        <fullName evidence="3">Uncharacterized protein</fullName>
    </submittedName>
</protein>
<dbReference type="Proteomes" id="UP000887116">
    <property type="component" value="Unassembled WGS sequence"/>
</dbReference>
<evidence type="ECO:0000313" key="4">
    <source>
        <dbReference type="Proteomes" id="UP000887116"/>
    </source>
</evidence>
<organism evidence="3 4">
    <name type="scientific">Trichonephila clavata</name>
    <name type="common">Joro spider</name>
    <name type="synonym">Nephila clavata</name>
    <dbReference type="NCBI Taxonomy" id="2740835"/>
    <lineage>
        <taxon>Eukaryota</taxon>
        <taxon>Metazoa</taxon>
        <taxon>Ecdysozoa</taxon>
        <taxon>Arthropoda</taxon>
        <taxon>Chelicerata</taxon>
        <taxon>Arachnida</taxon>
        <taxon>Araneae</taxon>
        <taxon>Araneomorphae</taxon>
        <taxon>Entelegynae</taxon>
        <taxon>Araneoidea</taxon>
        <taxon>Nephilidae</taxon>
        <taxon>Trichonephila</taxon>
    </lineage>
</organism>
<feature type="transmembrane region" description="Helical" evidence="2">
    <location>
        <begin position="60"/>
        <end position="82"/>
    </location>
</feature>
<accession>A0A8X6G8T5</accession>
<reference evidence="3" key="1">
    <citation type="submission" date="2020-07" db="EMBL/GenBank/DDBJ databases">
        <title>Multicomponent nature underlies the extraordinary mechanical properties of spider dragline silk.</title>
        <authorList>
            <person name="Kono N."/>
            <person name="Nakamura H."/>
            <person name="Mori M."/>
            <person name="Yoshida Y."/>
            <person name="Ohtoshi R."/>
            <person name="Malay A.D."/>
            <person name="Moran D.A.P."/>
            <person name="Tomita M."/>
            <person name="Numata K."/>
            <person name="Arakawa K."/>
        </authorList>
    </citation>
    <scope>NUCLEOTIDE SEQUENCE</scope>
</reference>
<sequence length="258" mass="29443">MSVCCLRDINYPKCQMKAKDNYREVAYRVIKLIIVYHGLYTNLYSFYYSFCFPVQNSLDLNFWTIIILIFFTVLLLGFCPTLQGCETENCDVVYICRTIFLLQCGALIIYLVFSTWISRKDSRQYSAESATDEKPTIEENDLESSEITTKSETGILSTLKNHSLAFEGKQKNGVIQASSNQTPWQASRATYVIVKIEPADTEPVGVHRLSTTDLNVCNTQCREESSKDIEVNLTQIKQISLNCEVKQSSNEDCGKKYQ</sequence>
<gene>
    <name evidence="3" type="ORF">TNCT_488841</name>
</gene>